<dbReference type="PANTHER" id="PTHR34438:SF1">
    <property type="entry name" value="CHROMOSOME 2 OPEN READING FRAME 81"/>
    <property type="match status" value="1"/>
</dbReference>
<evidence type="ECO:0000313" key="3">
    <source>
        <dbReference type="Proteomes" id="UP000274922"/>
    </source>
</evidence>
<feature type="region of interest" description="Disordered" evidence="1">
    <location>
        <begin position="556"/>
        <end position="657"/>
    </location>
</feature>
<organism evidence="2 3">
    <name type="scientific">Caulochytrium protostelioides</name>
    <dbReference type="NCBI Taxonomy" id="1555241"/>
    <lineage>
        <taxon>Eukaryota</taxon>
        <taxon>Fungi</taxon>
        <taxon>Fungi incertae sedis</taxon>
        <taxon>Chytridiomycota</taxon>
        <taxon>Chytridiomycota incertae sedis</taxon>
        <taxon>Chytridiomycetes</taxon>
        <taxon>Caulochytriales</taxon>
        <taxon>Caulochytriaceae</taxon>
        <taxon>Caulochytrium</taxon>
    </lineage>
</organism>
<feature type="compositionally biased region" description="Acidic residues" evidence="1">
    <location>
        <begin position="139"/>
        <end position="148"/>
    </location>
</feature>
<reference evidence="3" key="1">
    <citation type="journal article" date="2018" name="Nat. Microbiol.">
        <title>Leveraging single-cell genomics to expand the fungal tree of life.</title>
        <authorList>
            <person name="Ahrendt S.R."/>
            <person name="Quandt C.A."/>
            <person name="Ciobanu D."/>
            <person name="Clum A."/>
            <person name="Salamov A."/>
            <person name="Andreopoulos B."/>
            <person name="Cheng J.F."/>
            <person name="Woyke T."/>
            <person name="Pelin A."/>
            <person name="Henrissat B."/>
            <person name="Reynolds N.K."/>
            <person name="Benny G.L."/>
            <person name="Smith M.E."/>
            <person name="James T.Y."/>
            <person name="Grigoriev I.V."/>
        </authorList>
    </citation>
    <scope>NUCLEOTIDE SEQUENCE [LARGE SCALE GENOMIC DNA]</scope>
    <source>
        <strain evidence="3">ATCC 52028</strain>
    </source>
</reference>
<keyword evidence="3" id="KW-1185">Reference proteome</keyword>
<dbReference type="PANTHER" id="PTHR34438">
    <property type="entry name" value="SI:DKEY-97L20.6"/>
    <property type="match status" value="1"/>
</dbReference>
<feature type="compositionally biased region" description="Low complexity" evidence="1">
    <location>
        <begin position="202"/>
        <end position="212"/>
    </location>
</feature>
<dbReference type="EMBL" id="ML014174">
    <property type="protein sequence ID" value="RKP01391.1"/>
    <property type="molecule type" value="Genomic_DNA"/>
</dbReference>
<evidence type="ECO:0000256" key="1">
    <source>
        <dbReference type="SAM" id="MobiDB-lite"/>
    </source>
</evidence>
<feature type="compositionally biased region" description="Basic and acidic residues" evidence="1">
    <location>
        <begin position="128"/>
        <end position="138"/>
    </location>
</feature>
<feature type="region of interest" description="Disordered" evidence="1">
    <location>
        <begin position="110"/>
        <end position="212"/>
    </location>
</feature>
<sequence>MVHTKDETYYRLAVEAEETDAIAYDIIGLLLSRLDEQIYEAHIESQILPYATLFARDTILDLIRWEFFDCDDGAFLNAIDDVDAEPPPALPDSLHTGRVPVHMAASRQSVSNLNGGGVGAAGLAAGEKQGRDVERGSDADSDDDDDGFFQESGNSGGRGGNMNNTLGSTNFDRMSIAASSTHRAGTIQGSHRGGNLTRSEHSAGSSSRLSGMSQALRTLSRKEVLLRFQEGYEGQETTARLPPTPAMLREDAIREADSKILNRFAQHAEPGKSDAIVAFDTQNPAGLVFDTEGRVLVKTRTRPPRPQLSQVIMDVTPAAADDVAGAPSPTSITAKRRLAEKRRAGTSSKGAAGGAAASRLPTAPRSPTAAKLGASSPAAAGAANAPKRLLSRRSDTQPIAPSVGPPIVRSAALVKSGDALAASPPPPAAATSRASRGTPSTTLLRKPVPVGTTLPPLDAARYASNRSYIPKPKPIGTDVNVLSYDIGASDSSLVEGMSTPGAAALLRTRTDARVALSRSAAAQATLPADKLRPPRSIHRPKLTAAAFVDEGSGSLERAAAATKRHAPSSALNPPTSIPNAAPASRRSSTLAGDSAEGHAGALRRHSKVRPEAMHDSAWTSVASAAENLASPNASAPATPNARRPSRPPVTFHREPSG</sequence>
<feature type="compositionally biased region" description="Low complexity" evidence="1">
    <location>
        <begin position="429"/>
        <end position="442"/>
    </location>
</feature>
<name>A0A4P9X8T9_9FUNG</name>
<evidence type="ECO:0000313" key="2">
    <source>
        <dbReference type="EMBL" id="RKP01391.1"/>
    </source>
</evidence>
<proteinExistence type="predicted"/>
<accession>A0A4P9X8T9</accession>
<dbReference type="AlphaFoldDB" id="A0A4P9X8T9"/>
<protein>
    <submittedName>
        <fullName evidence="2">Uncharacterized protein</fullName>
    </submittedName>
</protein>
<feature type="compositionally biased region" description="Polar residues" evidence="1">
    <location>
        <begin position="569"/>
        <end position="578"/>
    </location>
</feature>
<feature type="region of interest" description="Disordered" evidence="1">
    <location>
        <begin position="320"/>
        <end position="389"/>
    </location>
</feature>
<dbReference type="InterPro" id="IPR028042">
    <property type="entry name" value="DUF4639"/>
</dbReference>
<feature type="compositionally biased region" description="Polar residues" evidence="1">
    <location>
        <begin position="165"/>
        <end position="189"/>
    </location>
</feature>
<gene>
    <name evidence="2" type="ORF">CXG81DRAFT_18811</name>
</gene>
<dbReference type="Proteomes" id="UP000274922">
    <property type="component" value="Unassembled WGS sequence"/>
</dbReference>
<feature type="region of interest" description="Disordered" evidence="1">
    <location>
        <begin position="418"/>
        <end position="452"/>
    </location>
</feature>
<dbReference type="STRING" id="1555241.A0A4P9X8T9"/>
<feature type="compositionally biased region" description="Low complexity" evidence="1">
    <location>
        <begin position="369"/>
        <end position="387"/>
    </location>
</feature>
<dbReference type="OrthoDB" id="193650at2759"/>
<feature type="compositionally biased region" description="Low complexity" evidence="1">
    <location>
        <begin position="345"/>
        <end position="359"/>
    </location>
</feature>
<feature type="compositionally biased region" description="Low complexity" evidence="1">
    <location>
        <begin position="622"/>
        <end position="642"/>
    </location>
</feature>